<sequence length="265" mass="30194">MQVASVIGHCCADHADDTEREYRAREKLNKQEDYLLASLPLLQGKLKTLASLKGAANDASLLYRSLRAKSPKVQQQLRHLKDRSNAVLRLTETITDAKGLEVKGYGPAGYRRGSVLSRDVEFGQMRGTTALIRNYRPVVEPEDAIRTANSFNFDGDEETALNMIAEMSLKERGAAVRIVQMVDSYYEKFINRLRDFAEFWSAANIKNLNDFGTSPLNPTPFEARHIVNHKRPTVVIRQAGNEFRMLIPERLMELDREWKAFSYKN</sequence>
<dbReference type="Proteomes" id="UP000321750">
    <property type="component" value="Unassembled WGS sequence"/>
</dbReference>
<gene>
    <name evidence="1" type="ORF">MGN01_21030</name>
</gene>
<organism evidence="1 2">
    <name type="scientific">Methylobacterium gnaphalii</name>
    <dbReference type="NCBI Taxonomy" id="1010610"/>
    <lineage>
        <taxon>Bacteria</taxon>
        <taxon>Pseudomonadati</taxon>
        <taxon>Pseudomonadota</taxon>
        <taxon>Alphaproteobacteria</taxon>
        <taxon>Hyphomicrobiales</taxon>
        <taxon>Methylobacteriaceae</taxon>
        <taxon>Methylobacterium</taxon>
    </lineage>
</organism>
<evidence type="ECO:0000313" key="1">
    <source>
        <dbReference type="EMBL" id="GEP10258.1"/>
    </source>
</evidence>
<protein>
    <submittedName>
        <fullName evidence="1">Uncharacterized protein</fullName>
    </submittedName>
</protein>
<dbReference type="AlphaFoldDB" id="A0A512JJW7"/>
<evidence type="ECO:0000313" key="2">
    <source>
        <dbReference type="Proteomes" id="UP000321750"/>
    </source>
</evidence>
<accession>A0A512JJW7</accession>
<name>A0A512JJW7_9HYPH</name>
<reference evidence="1 2" key="1">
    <citation type="submission" date="2019-07" db="EMBL/GenBank/DDBJ databases">
        <title>Whole genome shotgun sequence of Methylobacterium gnaphalii NBRC 107716.</title>
        <authorList>
            <person name="Hosoyama A."/>
            <person name="Uohara A."/>
            <person name="Ohji S."/>
            <person name="Ichikawa N."/>
        </authorList>
    </citation>
    <scope>NUCLEOTIDE SEQUENCE [LARGE SCALE GENOMIC DNA]</scope>
    <source>
        <strain evidence="1 2">NBRC 107716</strain>
    </source>
</reference>
<comment type="caution">
    <text evidence="1">The sequence shown here is derived from an EMBL/GenBank/DDBJ whole genome shotgun (WGS) entry which is preliminary data.</text>
</comment>
<dbReference type="EMBL" id="BJZV01000009">
    <property type="protein sequence ID" value="GEP10258.1"/>
    <property type="molecule type" value="Genomic_DNA"/>
</dbReference>
<keyword evidence="2" id="KW-1185">Reference proteome</keyword>
<proteinExistence type="predicted"/>